<dbReference type="Gene3D" id="1.10.10.10">
    <property type="entry name" value="Winged helix-like DNA-binding domain superfamily/Winged helix DNA-binding domain"/>
    <property type="match status" value="1"/>
</dbReference>
<accession>A0ABU8E6J7</accession>
<keyword evidence="1" id="KW-0805">Transcription regulation</keyword>
<dbReference type="InterPro" id="IPR003018">
    <property type="entry name" value="GAF"/>
</dbReference>
<evidence type="ECO:0000313" key="5">
    <source>
        <dbReference type="Proteomes" id="UP001373496"/>
    </source>
</evidence>
<dbReference type="SUPFAM" id="SSF55781">
    <property type="entry name" value="GAF domain-like"/>
    <property type="match status" value="1"/>
</dbReference>
<evidence type="ECO:0000259" key="3">
    <source>
        <dbReference type="PROSITE" id="PS50921"/>
    </source>
</evidence>
<evidence type="ECO:0000313" key="4">
    <source>
        <dbReference type="EMBL" id="MEI4279273.1"/>
    </source>
</evidence>
<reference evidence="4 5" key="1">
    <citation type="submission" date="2024-03" db="EMBL/GenBank/DDBJ databases">
        <title>Draft genome sequence of Klenkia terrae.</title>
        <authorList>
            <person name="Duangmal K."/>
            <person name="Chantavorakit T."/>
        </authorList>
    </citation>
    <scope>NUCLEOTIDE SEQUENCE [LARGE SCALE GENOMIC DNA]</scope>
    <source>
        <strain evidence="4 5">JCM 17786</strain>
    </source>
</reference>
<dbReference type="Pfam" id="PF13185">
    <property type="entry name" value="GAF_2"/>
    <property type="match status" value="1"/>
</dbReference>
<gene>
    <name evidence="4" type="ORF">UXQ13_12430</name>
</gene>
<comment type="caution">
    <text evidence="4">The sequence shown here is derived from an EMBL/GenBank/DDBJ whole genome shotgun (WGS) entry which is preliminary data.</text>
</comment>
<dbReference type="InterPro" id="IPR036388">
    <property type="entry name" value="WH-like_DNA-bd_sf"/>
</dbReference>
<keyword evidence="5" id="KW-1185">Reference proteome</keyword>
<keyword evidence="2" id="KW-0804">Transcription</keyword>
<protein>
    <submittedName>
        <fullName evidence="4">ANTAR domain-containing protein</fullName>
    </submittedName>
</protein>
<dbReference type="InterPro" id="IPR029016">
    <property type="entry name" value="GAF-like_dom_sf"/>
</dbReference>
<dbReference type="RefSeq" id="WP_225235631.1">
    <property type="nucleotide sequence ID" value="NZ_JBAPLV010000012.1"/>
</dbReference>
<dbReference type="EMBL" id="JBAPLV010000012">
    <property type="protein sequence ID" value="MEI4279273.1"/>
    <property type="molecule type" value="Genomic_DNA"/>
</dbReference>
<dbReference type="Pfam" id="PF03861">
    <property type="entry name" value="ANTAR"/>
    <property type="match status" value="1"/>
</dbReference>
<evidence type="ECO:0000256" key="1">
    <source>
        <dbReference type="ARBA" id="ARBA00023015"/>
    </source>
</evidence>
<dbReference type="Gene3D" id="3.30.450.40">
    <property type="match status" value="1"/>
</dbReference>
<name>A0ABU8E6J7_9ACTN</name>
<sequence length="246" mass="25677">MTGAGSTASIEERFAAALTAQEPDGDGGAQDLPVRLARTAAAVLGTAAAGISLLTDEPLRRLPVGASNAEAAMAEQLQFTAGEGPCLAVHRIGHPTFSDDVDMARRWPGFHDLLRRRTSYTAVASLPLRDRGRGFGALDLYLADDDGLRGLDTFTAVVTGDLVAQHLTLGAMLRPVGSGQAGSPWFRGAAAPRLVTWQAIGMLMARHPLDADEALQVIRRRAVDLDTTTDAVGAAVVAGDVDAADL</sequence>
<dbReference type="PROSITE" id="PS50921">
    <property type="entry name" value="ANTAR"/>
    <property type="match status" value="1"/>
</dbReference>
<evidence type="ECO:0000256" key="2">
    <source>
        <dbReference type="ARBA" id="ARBA00023163"/>
    </source>
</evidence>
<dbReference type="Proteomes" id="UP001373496">
    <property type="component" value="Unassembled WGS sequence"/>
</dbReference>
<proteinExistence type="predicted"/>
<feature type="domain" description="ANTAR" evidence="3">
    <location>
        <begin position="176"/>
        <end position="237"/>
    </location>
</feature>
<dbReference type="InterPro" id="IPR005561">
    <property type="entry name" value="ANTAR"/>
</dbReference>
<organism evidence="4 5">
    <name type="scientific">Klenkia terrae</name>
    <dbReference type="NCBI Taxonomy" id="1052259"/>
    <lineage>
        <taxon>Bacteria</taxon>
        <taxon>Bacillati</taxon>
        <taxon>Actinomycetota</taxon>
        <taxon>Actinomycetes</taxon>
        <taxon>Geodermatophilales</taxon>
        <taxon>Geodermatophilaceae</taxon>
        <taxon>Klenkia</taxon>
    </lineage>
</organism>